<dbReference type="PANTHER" id="PTHR30269">
    <property type="entry name" value="TRANSMEMBRANE PROTEIN YFCA"/>
    <property type="match status" value="1"/>
</dbReference>
<keyword evidence="6 8" id="KW-1133">Transmembrane helix</keyword>
<dbReference type="AlphaFoldDB" id="A0A7R6SUH6"/>
<gene>
    <name evidence="9" type="ORF">NEJAP_0557</name>
</gene>
<dbReference type="EMBL" id="AP014546">
    <property type="protein sequence ID" value="BBB28514.1"/>
    <property type="molecule type" value="Genomic_DNA"/>
</dbReference>
<dbReference type="Proteomes" id="UP000595332">
    <property type="component" value="Chromosome"/>
</dbReference>
<dbReference type="Pfam" id="PF01925">
    <property type="entry name" value="TauE"/>
    <property type="match status" value="1"/>
</dbReference>
<dbReference type="RefSeq" id="WP_236591039.1">
    <property type="nucleotide sequence ID" value="NZ_AP014546.1"/>
</dbReference>
<dbReference type="PANTHER" id="PTHR30269:SF37">
    <property type="entry name" value="MEMBRANE TRANSPORTER PROTEIN"/>
    <property type="match status" value="1"/>
</dbReference>
<dbReference type="KEGG" id="njp:NEJAP_0557"/>
<evidence type="ECO:0000256" key="3">
    <source>
        <dbReference type="ARBA" id="ARBA00022448"/>
    </source>
</evidence>
<name>A0A7R6SUH6_9GAMM</name>
<feature type="transmembrane region" description="Helical" evidence="8">
    <location>
        <begin position="98"/>
        <end position="117"/>
    </location>
</feature>
<comment type="subcellular location">
    <subcellularLocation>
        <location evidence="1 8">Cell membrane</location>
        <topology evidence="1 8">Multi-pass membrane protein</topology>
    </subcellularLocation>
</comment>
<comment type="similarity">
    <text evidence="2 8">Belongs to the 4-toluene sulfonate uptake permease (TSUP) (TC 2.A.102) family.</text>
</comment>
<evidence type="ECO:0000256" key="2">
    <source>
        <dbReference type="ARBA" id="ARBA00009142"/>
    </source>
</evidence>
<feature type="transmembrane region" description="Helical" evidence="8">
    <location>
        <begin position="222"/>
        <end position="243"/>
    </location>
</feature>
<feature type="transmembrane region" description="Helical" evidence="8">
    <location>
        <begin position="12"/>
        <end position="37"/>
    </location>
</feature>
<keyword evidence="5 8" id="KW-0812">Transmembrane</keyword>
<organism evidence="9 10">
    <name type="scientific">Neptunomonas japonica JAMM 1380</name>
    <dbReference type="NCBI Taxonomy" id="1441457"/>
    <lineage>
        <taxon>Bacteria</taxon>
        <taxon>Pseudomonadati</taxon>
        <taxon>Pseudomonadota</taxon>
        <taxon>Gammaproteobacteria</taxon>
        <taxon>Oceanospirillales</taxon>
        <taxon>Oceanospirillaceae</taxon>
        <taxon>Neptunomonas</taxon>
    </lineage>
</organism>
<sequence length="245" mass="25945">MISYSVLDLLALLIVMSGIILQTWVGIGFGLLAAPILYLVDPAYVPVPALILGFSLSLLLVLNQHKLLCWRRVLPAIIARFPGCWCGALLLVSVPPNLLSILFGCVLLMAVLTSLYACKITLNSITLCVGGFFSGLIGTATSVGGPPIALVYQGVDRITARNELAAFFLIGTPISILFLALQGRVDIGSLLLSLKMLPGVLVGFGIARLCDNRISASSSKPVLLFISSASAITILYKGISGWWSA</sequence>
<dbReference type="GO" id="GO:0005886">
    <property type="term" value="C:plasma membrane"/>
    <property type="evidence" value="ECO:0007669"/>
    <property type="project" value="UniProtKB-SubCell"/>
</dbReference>
<keyword evidence="10" id="KW-1185">Reference proteome</keyword>
<evidence type="ECO:0000256" key="8">
    <source>
        <dbReference type="RuleBase" id="RU363041"/>
    </source>
</evidence>
<keyword evidence="7 8" id="KW-0472">Membrane</keyword>
<dbReference type="InterPro" id="IPR052017">
    <property type="entry name" value="TSUP"/>
</dbReference>
<feature type="transmembrane region" description="Helical" evidence="8">
    <location>
        <begin position="43"/>
        <end position="61"/>
    </location>
</feature>
<evidence type="ECO:0000256" key="1">
    <source>
        <dbReference type="ARBA" id="ARBA00004651"/>
    </source>
</evidence>
<proteinExistence type="inferred from homology"/>
<reference evidence="9 10" key="1">
    <citation type="journal article" date="2008" name="Int. J. Syst. Evol. Microbiol.">
        <title>Neptunomonas japonica sp. nov., an Osedax japonicus symbiont-like bacterium isolated from sediment adjacent to sperm whale carcasses off Kagoshima, Japan.</title>
        <authorList>
            <person name="Miyazaki M."/>
            <person name="Nogi Y."/>
            <person name="Fujiwara Y."/>
            <person name="Kawato M."/>
            <person name="Kubokawa K."/>
            <person name="Horikoshi K."/>
        </authorList>
    </citation>
    <scope>NUCLEOTIDE SEQUENCE [LARGE SCALE GENOMIC DNA]</scope>
    <source>
        <strain evidence="9 10">JAMM 1380</strain>
    </source>
</reference>
<feature type="transmembrane region" description="Helical" evidence="8">
    <location>
        <begin position="73"/>
        <end position="92"/>
    </location>
</feature>
<dbReference type="InterPro" id="IPR002781">
    <property type="entry name" value="TM_pro_TauE-like"/>
</dbReference>
<evidence type="ECO:0000256" key="6">
    <source>
        <dbReference type="ARBA" id="ARBA00022989"/>
    </source>
</evidence>
<keyword evidence="4 8" id="KW-1003">Cell membrane</keyword>
<feature type="transmembrane region" description="Helical" evidence="8">
    <location>
        <begin position="164"/>
        <end position="181"/>
    </location>
</feature>
<evidence type="ECO:0000256" key="4">
    <source>
        <dbReference type="ARBA" id="ARBA00022475"/>
    </source>
</evidence>
<evidence type="ECO:0000256" key="5">
    <source>
        <dbReference type="ARBA" id="ARBA00022692"/>
    </source>
</evidence>
<protein>
    <recommendedName>
        <fullName evidence="8">Probable membrane transporter protein</fullName>
    </recommendedName>
</protein>
<evidence type="ECO:0000313" key="9">
    <source>
        <dbReference type="EMBL" id="BBB28514.1"/>
    </source>
</evidence>
<keyword evidence="3" id="KW-0813">Transport</keyword>
<accession>A0A7R6SUH6</accession>
<evidence type="ECO:0000256" key="7">
    <source>
        <dbReference type="ARBA" id="ARBA00023136"/>
    </source>
</evidence>
<feature type="transmembrane region" description="Helical" evidence="8">
    <location>
        <begin position="187"/>
        <end position="210"/>
    </location>
</feature>
<evidence type="ECO:0000313" key="10">
    <source>
        <dbReference type="Proteomes" id="UP000595332"/>
    </source>
</evidence>